<name>A0A1F6CL09_HANXR</name>
<dbReference type="AlphaFoldDB" id="A0A1F6CL09"/>
<organism evidence="1 2">
    <name type="scientific">Handelsmanbacteria sp. (strain RIFCSPLOWO2_12_FULL_64_10)</name>
    <dbReference type="NCBI Taxonomy" id="1817868"/>
    <lineage>
        <taxon>Bacteria</taxon>
        <taxon>Candidatus Handelsmaniibacteriota</taxon>
    </lineage>
</organism>
<reference evidence="1 2" key="1">
    <citation type="journal article" date="2016" name="Nat. Commun.">
        <title>Thousands of microbial genomes shed light on interconnected biogeochemical processes in an aquifer system.</title>
        <authorList>
            <person name="Anantharaman K."/>
            <person name="Brown C.T."/>
            <person name="Hug L.A."/>
            <person name="Sharon I."/>
            <person name="Castelle C.J."/>
            <person name="Probst A.J."/>
            <person name="Thomas B.C."/>
            <person name="Singh A."/>
            <person name="Wilkins M.J."/>
            <person name="Karaoz U."/>
            <person name="Brodie E.L."/>
            <person name="Williams K.H."/>
            <person name="Hubbard S.S."/>
            <person name="Banfield J.F."/>
        </authorList>
    </citation>
    <scope>NUCLEOTIDE SEQUENCE [LARGE SCALE GENOMIC DNA]</scope>
    <source>
        <strain evidence="2">RIFCSPLOWO2_12_FULL_64_10</strain>
    </source>
</reference>
<comment type="caution">
    <text evidence="1">The sequence shown here is derived from an EMBL/GenBank/DDBJ whole genome shotgun (WGS) entry which is preliminary data.</text>
</comment>
<evidence type="ECO:0000313" key="1">
    <source>
        <dbReference type="EMBL" id="OGG49717.1"/>
    </source>
</evidence>
<gene>
    <name evidence="1" type="ORF">A3F84_16125</name>
</gene>
<dbReference type="Proteomes" id="UP000178606">
    <property type="component" value="Unassembled WGS sequence"/>
</dbReference>
<evidence type="ECO:0000313" key="2">
    <source>
        <dbReference type="Proteomes" id="UP000178606"/>
    </source>
</evidence>
<protein>
    <submittedName>
        <fullName evidence="1">Uncharacterized protein</fullName>
    </submittedName>
</protein>
<accession>A0A1F6CL09</accession>
<proteinExistence type="predicted"/>
<dbReference type="EMBL" id="MFKF01000227">
    <property type="protein sequence ID" value="OGG49717.1"/>
    <property type="molecule type" value="Genomic_DNA"/>
</dbReference>
<sequence length="89" mass="10157">MFLKQSALFLKQGCLLLMELFQQSDDRTIARQQALFFGLMMFPQTIRGQRWAVQAKSFQGERPGHGGVKERSVRKGQEVSLNRFLAGIP</sequence>